<organism evidence="14 15">
    <name type="scientific">Thalictrum thalictroides</name>
    <name type="common">Rue-anemone</name>
    <name type="synonym">Anemone thalictroides</name>
    <dbReference type="NCBI Taxonomy" id="46969"/>
    <lineage>
        <taxon>Eukaryota</taxon>
        <taxon>Viridiplantae</taxon>
        <taxon>Streptophyta</taxon>
        <taxon>Embryophyta</taxon>
        <taxon>Tracheophyta</taxon>
        <taxon>Spermatophyta</taxon>
        <taxon>Magnoliopsida</taxon>
        <taxon>Ranunculales</taxon>
        <taxon>Ranunculaceae</taxon>
        <taxon>Thalictroideae</taxon>
        <taxon>Thalictrum</taxon>
    </lineage>
</organism>
<dbReference type="OrthoDB" id="1935348at2759"/>
<feature type="domain" description="NAC" evidence="13">
    <location>
        <begin position="72"/>
        <end position="218"/>
    </location>
</feature>
<proteinExistence type="predicted"/>
<comment type="caution">
    <text evidence="14">The sequence shown here is derived from an EMBL/GenBank/DDBJ whole genome shotgun (WGS) entry which is preliminary data.</text>
</comment>
<keyword evidence="9" id="KW-0804">Transcription</keyword>
<feature type="transmembrane region" description="Helical" evidence="12">
    <location>
        <begin position="376"/>
        <end position="399"/>
    </location>
</feature>
<sequence>MSRERAEQGCRTTRLLAYKTPEQIGTKHSVAQKLTWHHYIGWLAIDTFRVDNLFQAISRTLHASTAYADVSLRWLDTFSPTDEELISHYLKRKINGLEINGEAIAEVDICKFEPWDLPEKAIIQSDHEWFFFSPNGRKYPNGSQAKRATEVGFWKATGKERVVKSKKNVIGTKRTLVFHLGRAPKGSRTDWIMHEYCMKENKDDKAQDSYVICRLRKKQDFTSKNNNSSSDSVSNIGLSPESSSLPAASNVCGDLHNLEETGARGLRMDGTGKSAEDDCFADILKDDIVNLDANSEYQYFLLPKVAENSVAYKSTEPSMSNMDNIQGTANRRLSLERYGTRRKYVELPPVCEESSSQRVIAGDTNQSIEASRRENLFQIFSGWVLCTMFTLMVVLLLFLSSCA</sequence>
<dbReference type="GO" id="GO:0016020">
    <property type="term" value="C:membrane"/>
    <property type="evidence" value="ECO:0007669"/>
    <property type="project" value="UniProtKB-SubCell"/>
</dbReference>
<dbReference type="EMBL" id="JABWDY010036582">
    <property type="protein sequence ID" value="KAF5181091.1"/>
    <property type="molecule type" value="Genomic_DNA"/>
</dbReference>
<evidence type="ECO:0000256" key="6">
    <source>
        <dbReference type="ARBA" id="ARBA00023125"/>
    </source>
</evidence>
<feature type="region of interest" description="Disordered" evidence="11">
    <location>
        <begin position="222"/>
        <end position="241"/>
    </location>
</feature>
<evidence type="ECO:0000259" key="13">
    <source>
        <dbReference type="PROSITE" id="PS51005"/>
    </source>
</evidence>
<dbReference type="Proteomes" id="UP000554482">
    <property type="component" value="Unassembled WGS sequence"/>
</dbReference>
<keyword evidence="4 12" id="KW-1133">Transmembrane helix</keyword>
<keyword evidence="3 12" id="KW-0812">Transmembrane</keyword>
<dbReference type="Pfam" id="PF02365">
    <property type="entry name" value="NAM"/>
    <property type="match status" value="1"/>
</dbReference>
<evidence type="ECO:0000313" key="14">
    <source>
        <dbReference type="EMBL" id="KAF5181091.1"/>
    </source>
</evidence>
<keyword evidence="6" id="KW-0238">DNA-binding</keyword>
<dbReference type="GO" id="GO:0005634">
    <property type="term" value="C:nucleus"/>
    <property type="evidence" value="ECO:0007669"/>
    <property type="project" value="UniProtKB-SubCell"/>
</dbReference>
<keyword evidence="10" id="KW-0539">Nucleus</keyword>
<keyword evidence="7 12" id="KW-0472">Membrane</keyword>
<dbReference type="SUPFAM" id="SSF101941">
    <property type="entry name" value="NAC domain"/>
    <property type="match status" value="1"/>
</dbReference>
<evidence type="ECO:0000256" key="9">
    <source>
        <dbReference type="ARBA" id="ARBA00023163"/>
    </source>
</evidence>
<accession>A0A7J6V903</accession>
<dbReference type="FunFam" id="2.170.150.80:FF:000006">
    <property type="entry name" value="NAC domain-containing protein 100-like"/>
    <property type="match status" value="1"/>
</dbReference>
<feature type="compositionally biased region" description="Low complexity" evidence="11">
    <location>
        <begin position="223"/>
        <end position="241"/>
    </location>
</feature>
<evidence type="ECO:0000313" key="15">
    <source>
        <dbReference type="Proteomes" id="UP000554482"/>
    </source>
</evidence>
<dbReference type="PANTHER" id="PTHR31744:SF216">
    <property type="entry name" value="NAC TRANSCRIPTION FACTOR"/>
    <property type="match status" value="1"/>
</dbReference>
<dbReference type="AlphaFoldDB" id="A0A7J6V903"/>
<evidence type="ECO:0000256" key="1">
    <source>
        <dbReference type="ARBA" id="ARBA00004123"/>
    </source>
</evidence>
<evidence type="ECO:0000256" key="8">
    <source>
        <dbReference type="ARBA" id="ARBA00023159"/>
    </source>
</evidence>
<dbReference type="InterPro" id="IPR003441">
    <property type="entry name" value="NAC-dom"/>
</dbReference>
<evidence type="ECO:0000256" key="7">
    <source>
        <dbReference type="ARBA" id="ARBA00023136"/>
    </source>
</evidence>
<evidence type="ECO:0000256" key="12">
    <source>
        <dbReference type="SAM" id="Phobius"/>
    </source>
</evidence>
<keyword evidence="5" id="KW-0805">Transcription regulation</keyword>
<dbReference type="Gene3D" id="2.170.150.80">
    <property type="entry name" value="NAC domain"/>
    <property type="match status" value="1"/>
</dbReference>
<name>A0A7J6V903_THATH</name>
<dbReference type="GO" id="GO:0006355">
    <property type="term" value="P:regulation of DNA-templated transcription"/>
    <property type="evidence" value="ECO:0007669"/>
    <property type="project" value="InterPro"/>
</dbReference>
<keyword evidence="8" id="KW-0010">Activator</keyword>
<evidence type="ECO:0000256" key="2">
    <source>
        <dbReference type="ARBA" id="ARBA00004167"/>
    </source>
</evidence>
<reference evidence="14 15" key="1">
    <citation type="submission" date="2020-06" db="EMBL/GenBank/DDBJ databases">
        <title>Transcriptomic and genomic resources for Thalictrum thalictroides and T. hernandezii: Facilitating candidate gene discovery in an emerging model plant lineage.</title>
        <authorList>
            <person name="Arias T."/>
            <person name="Riano-Pachon D.M."/>
            <person name="Di Stilio V.S."/>
        </authorList>
    </citation>
    <scope>NUCLEOTIDE SEQUENCE [LARGE SCALE GENOMIC DNA]</scope>
    <source>
        <strain evidence="15">cv. WT478/WT964</strain>
        <tissue evidence="14">Leaves</tissue>
    </source>
</reference>
<evidence type="ECO:0000256" key="10">
    <source>
        <dbReference type="ARBA" id="ARBA00023242"/>
    </source>
</evidence>
<evidence type="ECO:0000256" key="5">
    <source>
        <dbReference type="ARBA" id="ARBA00023015"/>
    </source>
</evidence>
<dbReference type="GO" id="GO:0000976">
    <property type="term" value="F:transcription cis-regulatory region binding"/>
    <property type="evidence" value="ECO:0007669"/>
    <property type="project" value="UniProtKB-ARBA"/>
</dbReference>
<keyword evidence="15" id="KW-1185">Reference proteome</keyword>
<dbReference type="PROSITE" id="PS51005">
    <property type="entry name" value="NAC"/>
    <property type="match status" value="1"/>
</dbReference>
<evidence type="ECO:0000256" key="3">
    <source>
        <dbReference type="ARBA" id="ARBA00022692"/>
    </source>
</evidence>
<comment type="subcellular location">
    <subcellularLocation>
        <location evidence="2">Membrane</location>
        <topology evidence="2">Single-pass membrane protein</topology>
    </subcellularLocation>
    <subcellularLocation>
        <location evidence="1">Nucleus</location>
    </subcellularLocation>
</comment>
<evidence type="ECO:0000256" key="11">
    <source>
        <dbReference type="SAM" id="MobiDB-lite"/>
    </source>
</evidence>
<protein>
    <submittedName>
        <fullName evidence="14">Nac domain-containing protein</fullName>
    </submittedName>
</protein>
<evidence type="ECO:0000256" key="4">
    <source>
        <dbReference type="ARBA" id="ARBA00022989"/>
    </source>
</evidence>
<dbReference type="PANTHER" id="PTHR31744">
    <property type="entry name" value="PROTEIN CUP-SHAPED COTYLEDON 2-RELATED"/>
    <property type="match status" value="1"/>
</dbReference>
<gene>
    <name evidence="14" type="ORF">FRX31_029315</name>
</gene>
<dbReference type="InterPro" id="IPR036093">
    <property type="entry name" value="NAC_dom_sf"/>
</dbReference>